<accession>A0A1B1C3F5</accession>
<protein>
    <submittedName>
        <fullName evidence="1">Uncharacterized protein</fullName>
    </submittedName>
</protein>
<dbReference type="EMBL" id="CP016231">
    <property type="protein sequence ID" value="ANP79340.1"/>
    <property type="molecule type" value="Genomic_DNA"/>
</dbReference>
<organism evidence="1">
    <name type="scientific">Vibrio crassostreae 9CS106</name>
    <dbReference type="NCBI Taxonomy" id="1191300"/>
    <lineage>
        <taxon>Bacteria</taxon>
        <taxon>Pseudomonadati</taxon>
        <taxon>Pseudomonadota</taxon>
        <taxon>Gammaproteobacteria</taxon>
        <taxon>Vibrionales</taxon>
        <taxon>Vibrionaceae</taxon>
        <taxon>Vibrio</taxon>
    </lineage>
</organism>
<reference evidence="1" key="2">
    <citation type="submission" date="2016-06" db="EMBL/GenBank/DDBJ databases">
        <title>Adaptive Radiation by Waves of Gene Transfer Leads to Fine-Scale Resource Partitioning in Marine Microbes.</title>
        <authorList>
            <person name="Hehemann J.-H."/>
            <person name="Arevalo P."/>
            <person name="Datta M.S."/>
            <person name="Yu X."/>
            <person name="Corzett C."/>
            <person name="Henschel A."/>
            <person name="Preheim S.P."/>
            <person name="Timberlake S."/>
            <person name="Alm E.J."/>
            <person name="Polz M.F."/>
        </authorList>
    </citation>
    <scope>NUCLEOTIDE SEQUENCE</scope>
    <source>
        <strain evidence="1">9CS106</strain>
    </source>
</reference>
<dbReference type="AlphaFoldDB" id="A0A1B1C3F5"/>
<name>A0A1B1C3F5_9VIBR</name>
<reference evidence="1" key="1">
    <citation type="journal article" date="2012" name="Science">
        <title>Ecological populations of bacteria act as socially cohesive units of antibiotic production and resistance.</title>
        <authorList>
            <person name="Cordero O.X."/>
            <person name="Wildschutte H."/>
            <person name="Kirkup B."/>
            <person name="Proehl S."/>
            <person name="Ngo L."/>
            <person name="Hussain F."/>
            <person name="Le Roux F."/>
            <person name="Mincer T."/>
            <person name="Polz M.F."/>
        </authorList>
    </citation>
    <scope>NUCLEOTIDE SEQUENCE</scope>
    <source>
        <strain evidence="1">9CS106</strain>
    </source>
</reference>
<gene>
    <name evidence="1" type="ORF">A134_23285</name>
</gene>
<evidence type="ECO:0000313" key="1">
    <source>
        <dbReference type="EMBL" id="ANP79340.1"/>
    </source>
</evidence>
<sequence>MQKLAGQAKHNIMDYCLRYKMIFLDVSEQKIVLVSIQRELKSLSVDMRKGRGAYARKVGIDVSCQRSMAAYDSATSFVEMASSYNRYKKMGDYLLNAEGVFNQIRLQLISAKE</sequence>
<proteinExistence type="predicted"/>